<evidence type="ECO:0000256" key="6">
    <source>
        <dbReference type="ARBA" id="ARBA00023136"/>
    </source>
</evidence>
<evidence type="ECO:0000256" key="2">
    <source>
        <dbReference type="ARBA" id="ARBA00007613"/>
    </source>
</evidence>
<feature type="coiled-coil region" evidence="8">
    <location>
        <begin position="105"/>
        <end position="148"/>
    </location>
</feature>
<keyword evidence="3" id="KW-0813">Transport</keyword>
<organism evidence="10 11">
    <name type="scientific">Emticicia agri</name>
    <dbReference type="NCBI Taxonomy" id="2492393"/>
    <lineage>
        <taxon>Bacteria</taxon>
        <taxon>Pseudomonadati</taxon>
        <taxon>Bacteroidota</taxon>
        <taxon>Cytophagia</taxon>
        <taxon>Cytophagales</taxon>
        <taxon>Leadbetterellaceae</taxon>
        <taxon>Emticicia</taxon>
    </lineage>
</organism>
<dbReference type="RefSeq" id="WP_130022956.1">
    <property type="nucleotide sequence ID" value="NZ_SEWF01000035.1"/>
</dbReference>
<gene>
    <name evidence="10" type="ORF">EWM59_19640</name>
</gene>
<dbReference type="Pfam" id="PF02321">
    <property type="entry name" value="OEP"/>
    <property type="match status" value="2"/>
</dbReference>
<dbReference type="InterPro" id="IPR003423">
    <property type="entry name" value="OMP_efflux"/>
</dbReference>
<keyword evidence="6" id="KW-0472">Membrane</keyword>
<evidence type="ECO:0000256" key="4">
    <source>
        <dbReference type="ARBA" id="ARBA00022452"/>
    </source>
</evidence>
<dbReference type="PANTHER" id="PTHR30026:SF20">
    <property type="entry name" value="OUTER MEMBRANE PROTEIN TOLC"/>
    <property type="match status" value="1"/>
</dbReference>
<feature type="signal peptide" evidence="9">
    <location>
        <begin position="1"/>
        <end position="19"/>
    </location>
</feature>
<evidence type="ECO:0000256" key="8">
    <source>
        <dbReference type="SAM" id="Coils"/>
    </source>
</evidence>
<dbReference type="AlphaFoldDB" id="A0A4Q5LW84"/>
<dbReference type="GO" id="GO:0009279">
    <property type="term" value="C:cell outer membrane"/>
    <property type="evidence" value="ECO:0007669"/>
    <property type="project" value="UniProtKB-SubCell"/>
</dbReference>
<dbReference type="PANTHER" id="PTHR30026">
    <property type="entry name" value="OUTER MEMBRANE PROTEIN TOLC"/>
    <property type="match status" value="1"/>
</dbReference>
<dbReference type="EMBL" id="SEWF01000035">
    <property type="protein sequence ID" value="RYU93855.1"/>
    <property type="molecule type" value="Genomic_DNA"/>
</dbReference>
<evidence type="ECO:0000256" key="3">
    <source>
        <dbReference type="ARBA" id="ARBA00022448"/>
    </source>
</evidence>
<reference evidence="10 11" key="1">
    <citation type="submission" date="2019-02" db="EMBL/GenBank/DDBJ databases">
        <title>Bacterial novel species Emticicia sp. 17J42-9 isolated from soil.</title>
        <authorList>
            <person name="Jung H.-Y."/>
        </authorList>
    </citation>
    <scope>NUCLEOTIDE SEQUENCE [LARGE SCALE GENOMIC DNA]</scope>
    <source>
        <strain evidence="10 11">17J42-9</strain>
    </source>
</reference>
<dbReference type="Gene3D" id="1.20.1600.10">
    <property type="entry name" value="Outer membrane efflux proteins (OEP)"/>
    <property type="match status" value="1"/>
</dbReference>
<dbReference type="OrthoDB" id="367883at2"/>
<keyword evidence="4" id="KW-1134">Transmembrane beta strand</keyword>
<comment type="caution">
    <text evidence="10">The sequence shown here is derived from an EMBL/GenBank/DDBJ whole genome shotgun (WGS) entry which is preliminary data.</text>
</comment>
<proteinExistence type="inferred from homology"/>
<keyword evidence="9" id="KW-0732">Signal</keyword>
<keyword evidence="5" id="KW-0812">Transmembrane</keyword>
<comment type="subcellular location">
    <subcellularLocation>
        <location evidence="1">Cell outer membrane</location>
    </subcellularLocation>
</comment>
<evidence type="ECO:0000256" key="1">
    <source>
        <dbReference type="ARBA" id="ARBA00004442"/>
    </source>
</evidence>
<dbReference type="GO" id="GO:1990281">
    <property type="term" value="C:efflux pump complex"/>
    <property type="evidence" value="ECO:0007669"/>
    <property type="project" value="TreeGrafter"/>
</dbReference>
<dbReference type="GO" id="GO:0015562">
    <property type="term" value="F:efflux transmembrane transporter activity"/>
    <property type="evidence" value="ECO:0007669"/>
    <property type="project" value="InterPro"/>
</dbReference>
<evidence type="ECO:0000256" key="9">
    <source>
        <dbReference type="SAM" id="SignalP"/>
    </source>
</evidence>
<accession>A0A4Q5LW84</accession>
<dbReference type="Proteomes" id="UP000293162">
    <property type="component" value="Unassembled WGS sequence"/>
</dbReference>
<dbReference type="GO" id="GO:0015288">
    <property type="term" value="F:porin activity"/>
    <property type="evidence" value="ECO:0007669"/>
    <property type="project" value="TreeGrafter"/>
</dbReference>
<protein>
    <submittedName>
        <fullName evidence="10">TolC family protein</fullName>
    </submittedName>
</protein>
<sequence>MIRLILSFIFGFTLSVAFSQTLTLEQAVQKGLENRIELKSQNLNVQIASAENEKVKARWLPQVNGNADVRWNTQLQTTVLPFALPGSGESQTEIKLGRPFNNSFMVQAEQKVYDANKKIDRAVNDTQVEAQKNNLEQLRINLRQAITEAYYNSVFAKERLSLSTLALQRANSYFEVGQARFDQGAVLKNDLDKLELDVSNARLAQTKNQQDYDLSLISLQYQLNTTDKVEPGEDLQAIFNYSQIIDNQSNIERRTEIKAEELNLRINQLNVQKQLARNKPMVSAYGNYSYFQLAETLNPFEKGTWFPANYIGIRASVPIFDGRQARLASNDFKVRQQINTLNTERLKSDFSYESKSTWNTLQQSKLNLEEARKNIALAQRILETDKFRFEKGVILLSDLKNTEYALQSAENQYLSSIYNFLIASVRYKKASGNL</sequence>
<keyword evidence="7" id="KW-0998">Cell outer membrane</keyword>
<evidence type="ECO:0000256" key="5">
    <source>
        <dbReference type="ARBA" id="ARBA00022692"/>
    </source>
</evidence>
<evidence type="ECO:0000313" key="11">
    <source>
        <dbReference type="Proteomes" id="UP000293162"/>
    </source>
</evidence>
<keyword evidence="8" id="KW-0175">Coiled coil</keyword>
<evidence type="ECO:0000313" key="10">
    <source>
        <dbReference type="EMBL" id="RYU93855.1"/>
    </source>
</evidence>
<dbReference type="SUPFAM" id="SSF56954">
    <property type="entry name" value="Outer membrane efflux proteins (OEP)"/>
    <property type="match status" value="1"/>
</dbReference>
<evidence type="ECO:0000256" key="7">
    <source>
        <dbReference type="ARBA" id="ARBA00023237"/>
    </source>
</evidence>
<comment type="similarity">
    <text evidence="2">Belongs to the outer membrane factor (OMF) (TC 1.B.17) family.</text>
</comment>
<dbReference type="InterPro" id="IPR051906">
    <property type="entry name" value="TolC-like"/>
</dbReference>
<feature type="chain" id="PRO_5020779453" evidence="9">
    <location>
        <begin position="20"/>
        <end position="434"/>
    </location>
</feature>
<feature type="coiled-coil region" evidence="8">
    <location>
        <begin position="252"/>
        <end position="279"/>
    </location>
</feature>
<keyword evidence="11" id="KW-1185">Reference proteome</keyword>
<name>A0A4Q5LW84_9BACT</name>